<feature type="region of interest" description="Disordered" evidence="1">
    <location>
        <begin position="102"/>
        <end position="121"/>
    </location>
</feature>
<evidence type="ECO:0000313" key="2">
    <source>
        <dbReference type="EMBL" id="ROL44789.1"/>
    </source>
</evidence>
<feature type="compositionally biased region" description="Basic and acidic residues" evidence="1">
    <location>
        <begin position="29"/>
        <end position="51"/>
    </location>
</feature>
<name>A0A3N0YEV1_ANAGA</name>
<reference evidence="2 3" key="1">
    <citation type="submission" date="2018-10" db="EMBL/GenBank/DDBJ databases">
        <title>Genome assembly for a Yunnan-Guizhou Plateau 3E fish, Anabarilius grahami (Regan), and its evolutionary and genetic applications.</title>
        <authorList>
            <person name="Jiang W."/>
        </authorList>
    </citation>
    <scope>NUCLEOTIDE SEQUENCE [LARGE SCALE GENOMIC DNA]</scope>
    <source>
        <strain evidence="2">AG-KIZ</strain>
        <tissue evidence="2">Muscle</tissue>
    </source>
</reference>
<dbReference type="AlphaFoldDB" id="A0A3N0YEV1"/>
<protein>
    <submittedName>
        <fullName evidence="2">Uncharacterized protein</fullName>
    </submittedName>
</protein>
<feature type="region of interest" description="Disordered" evidence="1">
    <location>
        <begin position="15"/>
        <end position="88"/>
    </location>
</feature>
<keyword evidence="3" id="KW-1185">Reference proteome</keyword>
<proteinExistence type="predicted"/>
<dbReference type="EMBL" id="RJVU01044332">
    <property type="protein sequence ID" value="ROL44789.1"/>
    <property type="molecule type" value="Genomic_DNA"/>
</dbReference>
<comment type="caution">
    <text evidence="2">The sequence shown here is derived from an EMBL/GenBank/DDBJ whole genome shotgun (WGS) entry which is preliminary data.</text>
</comment>
<gene>
    <name evidence="2" type="ORF">DPX16_6701</name>
</gene>
<organism evidence="2 3">
    <name type="scientific">Anabarilius grahami</name>
    <name type="common">Kanglang fish</name>
    <name type="synonym">Barilius grahami</name>
    <dbReference type="NCBI Taxonomy" id="495550"/>
    <lineage>
        <taxon>Eukaryota</taxon>
        <taxon>Metazoa</taxon>
        <taxon>Chordata</taxon>
        <taxon>Craniata</taxon>
        <taxon>Vertebrata</taxon>
        <taxon>Euteleostomi</taxon>
        <taxon>Actinopterygii</taxon>
        <taxon>Neopterygii</taxon>
        <taxon>Teleostei</taxon>
        <taxon>Ostariophysi</taxon>
        <taxon>Cypriniformes</taxon>
        <taxon>Xenocyprididae</taxon>
        <taxon>Xenocypridinae</taxon>
        <taxon>Xenocypridinae incertae sedis</taxon>
        <taxon>Anabarilius</taxon>
    </lineage>
</organism>
<dbReference type="OrthoDB" id="10615907at2759"/>
<accession>A0A3N0YEV1</accession>
<dbReference type="Proteomes" id="UP000281406">
    <property type="component" value="Unassembled WGS sequence"/>
</dbReference>
<evidence type="ECO:0000256" key="1">
    <source>
        <dbReference type="SAM" id="MobiDB-lite"/>
    </source>
</evidence>
<sequence length="121" mass="14077">MLKLKDIIGNPCMGRKGLGTNHFQQWGKADPRQRKDMIQFEVRHPEEEGQQKKLQTHMRPAPSIQFIREGKKPPSSKKTKKSLLQASQSWEKRVDLERKLHFPQAQPHQPSFTLSDIKALQ</sequence>
<evidence type="ECO:0000313" key="3">
    <source>
        <dbReference type="Proteomes" id="UP000281406"/>
    </source>
</evidence>